<feature type="site" description="Important for tRNA non-discrimination" evidence="7">
    <location>
        <position position="31"/>
    </location>
</feature>
<feature type="binding site" evidence="7">
    <location>
        <position position="215"/>
    </location>
    <ligand>
        <name>L-aspartate</name>
        <dbReference type="ChEBI" id="CHEBI:29991"/>
    </ligand>
</feature>
<comment type="subcellular location">
    <subcellularLocation>
        <location evidence="7">Cytoplasm</location>
    </subcellularLocation>
</comment>
<dbReference type="InterPro" id="IPR047089">
    <property type="entry name" value="Asp-tRNA-ligase_1_N"/>
</dbReference>
<dbReference type="RefSeq" id="WP_344224296.1">
    <property type="nucleotide sequence ID" value="NZ_BAAAQA010000015.1"/>
</dbReference>
<evidence type="ECO:0000256" key="1">
    <source>
        <dbReference type="ARBA" id="ARBA00006303"/>
    </source>
</evidence>
<sequence>MLRTHELGSLSAQNIGETVTLAGWVDRRRDHGGVAFVDLRDASGVAQIVVRDEAEFHQLRNEFVLQVTGKVESRPEGNENPNLPSGEVEVMVDELTVLNTSAALPFQIDEHVEVGEEARLKYRYLDLRRPEPARIMRLRSEVNRVARNLLHDQGFLEVETPTLTRSTPEGARDFVVPARLSPGSWYALPQSPQLFKQLLQVGGIEKYFQIARCYRDEDFRADRQPEFTQLDVEASFVEEDDIIALGEAIVKSLWSLIDVEIPTPIQRMTYAQAMADYGTDKPDLRFDLKLTDLTEYFKDTPFRVFQAPYVGAVVMPGGASQPRRQLDAWQEWAKQRGARGLAYMLFKEGGEITGPVAKNISDEEKAGLAEAVGAKEGDCVFFAAGEAKPSRALLGAARVEIGHRTGLIDDDAWAFVWIVDAPLFEPAADAVESGDVAVGSGAWTAVHHAFTSPKPEFLDTFDTNPGEALAYAYDIVCNGNEIGGGSIRIHRRDVQDRVFRVMGLSQEEAQEKFGFLLDAFQFGAPPHGGIAFGWDRVVALLAGTDSIRDVIAFPKTGNGYDPLTAAPAPITAQQRKEAGVDAKPEPKGQKAEKSAAEKSDAGQTEADSKGDSK</sequence>
<feature type="binding site" evidence="7">
    <location>
        <position position="481"/>
    </location>
    <ligand>
        <name>ATP</name>
        <dbReference type="ChEBI" id="CHEBI:30616"/>
    </ligand>
</feature>
<evidence type="ECO:0000313" key="11">
    <source>
        <dbReference type="Proteomes" id="UP001500166"/>
    </source>
</evidence>
<dbReference type="InterPro" id="IPR004524">
    <property type="entry name" value="Asp-tRNA-ligase_1"/>
</dbReference>
<protein>
    <recommendedName>
        <fullName evidence="7">Aspartate--tRNA(Asp/Asn) ligase</fullName>
        <ecNumber evidence="7">6.1.1.23</ecNumber>
    </recommendedName>
    <alternativeName>
        <fullName evidence="7">Aspartyl-tRNA synthetase</fullName>
        <shortName evidence="7">AspRS</shortName>
    </alternativeName>
    <alternativeName>
        <fullName evidence="7">Non-discriminating aspartyl-tRNA synthetase</fullName>
        <shortName evidence="7">ND-AspRS</shortName>
    </alternativeName>
</protein>
<feature type="domain" description="Aminoacyl-transfer RNA synthetases class-II family profile" evidence="9">
    <location>
        <begin position="136"/>
        <end position="554"/>
    </location>
</feature>
<dbReference type="PANTHER" id="PTHR22594:SF5">
    <property type="entry name" value="ASPARTATE--TRNA LIGASE, MITOCHONDRIAL"/>
    <property type="match status" value="1"/>
</dbReference>
<comment type="subunit">
    <text evidence="7">Homodimer.</text>
</comment>
<feature type="binding site" evidence="7">
    <location>
        <position position="488"/>
    </location>
    <ligand>
        <name>L-aspartate</name>
        <dbReference type="ChEBI" id="CHEBI:29991"/>
    </ligand>
</feature>
<comment type="function">
    <text evidence="7">Aspartyl-tRNA synthetase with relaxed tRNA specificity since it is able to aspartylate not only its cognate tRNA(Asp) but also tRNA(Asn). Reaction proceeds in two steps: L-aspartate is first activated by ATP to form Asp-AMP and then transferred to the acceptor end of tRNA(Asp/Asn).</text>
</comment>
<organism evidence="10 11">
    <name type="scientific">Kocuria atrinae</name>
    <dbReference type="NCBI Taxonomy" id="592377"/>
    <lineage>
        <taxon>Bacteria</taxon>
        <taxon>Bacillati</taxon>
        <taxon>Actinomycetota</taxon>
        <taxon>Actinomycetes</taxon>
        <taxon>Micrococcales</taxon>
        <taxon>Micrococcaceae</taxon>
        <taxon>Kocuria</taxon>
    </lineage>
</organism>
<evidence type="ECO:0000256" key="5">
    <source>
        <dbReference type="ARBA" id="ARBA00022917"/>
    </source>
</evidence>
<dbReference type="Gene3D" id="3.30.1360.30">
    <property type="entry name" value="GAD-like domain"/>
    <property type="match status" value="1"/>
</dbReference>
<comment type="catalytic activity">
    <reaction evidence="7">
        <text>tRNA(Asx) + L-aspartate + ATP = L-aspartyl-tRNA(Asx) + AMP + diphosphate</text>
        <dbReference type="Rhea" id="RHEA:18349"/>
        <dbReference type="Rhea" id="RHEA-COMP:9710"/>
        <dbReference type="Rhea" id="RHEA-COMP:9711"/>
        <dbReference type="ChEBI" id="CHEBI:29991"/>
        <dbReference type="ChEBI" id="CHEBI:30616"/>
        <dbReference type="ChEBI" id="CHEBI:33019"/>
        <dbReference type="ChEBI" id="CHEBI:78442"/>
        <dbReference type="ChEBI" id="CHEBI:78516"/>
        <dbReference type="ChEBI" id="CHEBI:456215"/>
        <dbReference type="EC" id="6.1.1.23"/>
    </reaction>
</comment>
<evidence type="ECO:0000256" key="7">
    <source>
        <dbReference type="HAMAP-Rule" id="MF_00044"/>
    </source>
</evidence>
<proteinExistence type="inferred from homology"/>
<dbReference type="HAMAP" id="MF_00044">
    <property type="entry name" value="Asp_tRNA_synth_type1"/>
    <property type="match status" value="1"/>
</dbReference>
<keyword evidence="5 7" id="KW-0648">Protein biosynthesis</keyword>
<dbReference type="PROSITE" id="PS50862">
    <property type="entry name" value="AA_TRNA_LIGASE_II"/>
    <property type="match status" value="1"/>
</dbReference>
<dbReference type="PRINTS" id="PR01042">
    <property type="entry name" value="TRNASYNTHASP"/>
</dbReference>
<feature type="binding site" evidence="7">
    <location>
        <position position="224"/>
    </location>
    <ligand>
        <name>ATP</name>
        <dbReference type="ChEBI" id="CHEBI:30616"/>
    </ligand>
</feature>
<dbReference type="NCBIfam" id="NF001750">
    <property type="entry name" value="PRK00476.1"/>
    <property type="match status" value="1"/>
</dbReference>
<evidence type="ECO:0000259" key="9">
    <source>
        <dbReference type="PROSITE" id="PS50862"/>
    </source>
</evidence>
<keyword evidence="7" id="KW-0963">Cytoplasm</keyword>
<feature type="site" description="Important for tRNA non-discrimination" evidence="7">
    <location>
        <position position="77"/>
    </location>
</feature>
<dbReference type="Proteomes" id="UP001500166">
    <property type="component" value="Unassembled WGS sequence"/>
</dbReference>
<feature type="binding site" evidence="7">
    <location>
        <position position="447"/>
    </location>
    <ligand>
        <name>L-aspartate</name>
        <dbReference type="ChEBI" id="CHEBI:29991"/>
    </ligand>
</feature>
<feature type="compositionally biased region" description="Basic and acidic residues" evidence="8">
    <location>
        <begin position="574"/>
        <end position="613"/>
    </location>
</feature>
<evidence type="ECO:0000256" key="6">
    <source>
        <dbReference type="ARBA" id="ARBA00023146"/>
    </source>
</evidence>
<dbReference type="PANTHER" id="PTHR22594">
    <property type="entry name" value="ASPARTYL/LYSYL-TRNA SYNTHETASE"/>
    <property type="match status" value="1"/>
</dbReference>
<dbReference type="InterPro" id="IPR004365">
    <property type="entry name" value="NA-bd_OB_tRNA"/>
</dbReference>
<dbReference type="GO" id="GO:0016874">
    <property type="term" value="F:ligase activity"/>
    <property type="evidence" value="ECO:0007669"/>
    <property type="project" value="UniProtKB-KW"/>
</dbReference>
<dbReference type="InterPro" id="IPR029351">
    <property type="entry name" value="GAD_dom"/>
</dbReference>
<evidence type="ECO:0000256" key="2">
    <source>
        <dbReference type="ARBA" id="ARBA00022598"/>
    </source>
</evidence>
<reference evidence="11" key="1">
    <citation type="journal article" date="2019" name="Int. J. Syst. Evol. Microbiol.">
        <title>The Global Catalogue of Microorganisms (GCM) 10K type strain sequencing project: providing services to taxonomists for standard genome sequencing and annotation.</title>
        <authorList>
            <consortium name="The Broad Institute Genomics Platform"/>
            <consortium name="The Broad Institute Genome Sequencing Center for Infectious Disease"/>
            <person name="Wu L."/>
            <person name="Ma J."/>
        </authorList>
    </citation>
    <scope>NUCLEOTIDE SEQUENCE [LARGE SCALE GENOMIC DNA]</scope>
    <source>
        <strain evidence="11">JCM 15914</strain>
    </source>
</reference>
<dbReference type="EC" id="6.1.1.23" evidence="7"/>
<keyword evidence="2 7" id="KW-0436">Ligase</keyword>
<dbReference type="InterPro" id="IPR004115">
    <property type="entry name" value="GAD-like_sf"/>
</dbReference>
<dbReference type="Gene3D" id="2.40.50.140">
    <property type="entry name" value="Nucleic acid-binding proteins"/>
    <property type="match status" value="1"/>
</dbReference>
<feature type="region of interest" description="Disordered" evidence="8">
    <location>
        <begin position="564"/>
        <end position="613"/>
    </location>
</feature>
<feature type="region of interest" description="Aspartate" evidence="7">
    <location>
        <begin position="193"/>
        <end position="196"/>
    </location>
</feature>
<evidence type="ECO:0000256" key="3">
    <source>
        <dbReference type="ARBA" id="ARBA00022741"/>
    </source>
</evidence>
<dbReference type="NCBIfam" id="TIGR00459">
    <property type="entry name" value="aspS_bact"/>
    <property type="match status" value="1"/>
</dbReference>
<gene>
    <name evidence="7 10" type="primary">aspS</name>
    <name evidence="10" type="ORF">GCM10009824_14140</name>
</gene>
<dbReference type="InterPro" id="IPR006195">
    <property type="entry name" value="aa-tRNA-synth_II"/>
</dbReference>
<evidence type="ECO:0000313" key="10">
    <source>
        <dbReference type="EMBL" id="GAA2115882.1"/>
    </source>
</evidence>
<comment type="caution">
    <text evidence="10">The sequence shown here is derived from an EMBL/GenBank/DDBJ whole genome shotgun (WGS) entry which is preliminary data.</text>
</comment>
<comment type="similarity">
    <text evidence="1 7">Belongs to the class-II aminoacyl-tRNA synthetase family. Type 1 subfamily.</text>
</comment>
<dbReference type="InterPro" id="IPR004364">
    <property type="entry name" value="Aa-tRNA-synt_II"/>
</dbReference>
<dbReference type="SUPFAM" id="SSF55681">
    <property type="entry name" value="Class II aaRS and biotin synthetases"/>
    <property type="match status" value="1"/>
</dbReference>
<dbReference type="InterPro" id="IPR047090">
    <property type="entry name" value="AspRS_core"/>
</dbReference>
<dbReference type="Gene3D" id="3.30.930.10">
    <property type="entry name" value="Bira Bifunctional Protein, Domain 2"/>
    <property type="match status" value="1"/>
</dbReference>
<dbReference type="InterPro" id="IPR002312">
    <property type="entry name" value="Asp/Asn-tRNA-synth_IIb"/>
</dbReference>
<evidence type="ECO:0000256" key="4">
    <source>
        <dbReference type="ARBA" id="ARBA00022840"/>
    </source>
</evidence>
<feature type="binding site" evidence="7">
    <location>
        <begin position="215"/>
        <end position="217"/>
    </location>
    <ligand>
        <name>ATP</name>
        <dbReference type="ChEBI" id="CHEBI:30616"/>
    </ligand>
</feature>
<dbReference type="Pfam" id="PF00152">
    <property type="entry name" value="tRNA-synt_2"/>
    <property type="match status" value="1"/>
</dbReference>
<dbReference type="CDD" id="cd04317">
    <property type="entry name" value="EcAspRS_like_N"/>
    <property type="match status" value="1"/>
</dbReference>
<name>A0ABP5JC32_9MICC</name>
<feature type="binding site" evidence="7">
    <location>
        <begin position="533"/>
        <end position="536"/>
    </location>
    <ligand>
        <name>ATP</name>
        <dbReference type="ChEBI" id="CHEBI:30616"/>
    </ligand>
</feature>
<evidence type="ECO:0000256" key="8">
    <source>
        <dbReference type="SAM" id="MobiDB-lite"/>
    </source>
</evidence>
<dbReference type="InterPro" id="IPR045864">
    <property type="entry name" value="aa-tRNA-synth_II/BPL/LPL"/>
</dbReference>
<dbReference type="CDD" id="cd00777">
    <property type="entry name" value="AspRS_core"/>
    <property type="match status" value="1"/>
</dbReference>
<accession>A0ABP5JC32</accession>
<feature type="binding site" evidence="7">
    <location>
        <position position="169"/>
    </location>
    <ligand>
        <name>L-aspartate</name>
        <dbReference type="ChEBI" id="CHEBI:29991"/>
    </ligand>
</feature>
<dbReference type="Pfam" id="PF01336">
    <property type="entry name" value="tRNA_anti-codon"/>
    <property type="match status" value="1"/>
</dbReference>
<dbReference type="Pfam" id="PF02938">
    <property type="entry name" value="GAD"/>
    <property type="match status" value="1"/>
</dbReference>
<keyword evidence="6 7" id="KW-0030">Aminoacyl-tRNA synthetase</keyword>
<keyword evidence="4 7" id="KW-0067">ATP-binding</keyword>
<keyword evidence="3 7" id="KW-0547">Nucleotide-binding</keyword>
<dbReference type="SUPFAM" id="SSF50249">
    <property type="entry name" value="Nucleic acid-binding proteins"/>
    <property type="match status" value="1"/>
</dbReference>
<dbReference type="InterPro" id="IPR012340">
    <property type="entry name" value="NA-bd_OB-fold"/>
</dbReference>
<dbReference type="SUPFAM" id="SSF55261">
    <property type="entry name" value="GAD domain-like"/>
    <property type="match status" value="1"/>
</dbReference>
<dbReference type="EMBL" id="BAAAQA010000015">
    <property type="protein sequence ID" value="GAA2115882.1"/>
    <property type="molecule type" value="Genomic_DNA"/>
</dbReference>
<keyword evidence="11" id="KW-1185">Reference proteome</keyword>